<protein>
    <submittedName>
        <fullName evidence="2">Uncharacterized protein</fullName>
    </submittedName>
</protein>
<evidence type="ECO:0000313" key="2">
    <source>
        <dbReference type="EMBL" id="XFO65280.1"/>
    </source>
</evidence>
<keyword evidence="1" id="KW-1133">Transmembrane helix</keyword>
<dbReference type="Proteomes" id="UP000216752">
    <property type="component" value="Chromosome"/>
</dbReference>
<evidence type="ECO:0000313" key="3">
    <source>
        <dbReference type="Proteomes" id="UP000216752"/>
    </source>
</evidence>
<dbReference type="EMBL" id="CP155573">
    <property type="protein sequence ID" value="XFO65280.1"/>
    <property type="molecule type" value="Genomic_DNA"/>
</dbReference>
<keyword evidence="1" id="KW-0472">Membrane</keyword>
<dbReference type="InterPro" id="IPR048147">
    <property type="entry name" value="CBO0543-like"/>
</dbReference>
<evidence type="ECO:0000256" key="1">
    <source>
        <dbReference type="SAM" id="Phobius"/>
    </source>
</evidence>
<reference evidence="2" key="1">
    <citation type="submission" date="2024-05" db="EMBL/GenBank/DDBJ databases">
        <title>Isolation and characterization of Sporomusa carbonis sp. nov., a carboxydotrophic hydrogenogen in the genus of Sporomusa isolated from a charcoal burning pile.</title>
        <authorList>
            <person name="Boeer T."/>
            <person name="Rosenbaum F."/>
            <person name="Eysell L."/>
            <person name="Mueller V."/>
            <person name="Daniel R."/>
            <person name="Poehlein A."/>
        </authorList>
    </citation>
    <scope>NUCLEOTIDE SEQUENCE [LARGE SCALE GENOMIC DNA]</scope>
    <source>
        <strain evidence="2">DSM 10669</strain>
    </source>
</reference>
<keyword evidence="3" id="KW-1185">Reference proteome</keyword>
<dbReference type="NCBIfam" id="NF041644">
    <property type="entry name" value="CBO0543_fam"/>
    <property type="match status" value="1"/>
</dbReference>
<keyword evidence="1" id="KW-0812">Transmembrane</keyword>
<sequence>MLERPRSEQNRTEASVLLYCEQVTGGEYMFYILWFTLCWIVWLVFADKTRWREILPVCIFAKCLALATDVLMFYYPLWEYVGPPHFIHLGDDLGIYPVVTYLFIQWLPNKQTPKNLLIYWLIWTTVAIIIEMVYVSSGYMRYHQWWNTWHSYAADWLLYTFLQISRNLETGEIVVK</sequence>
<feature type="transmembrane region" description="Helical" evidence="1">
    <location>
        <begin position="28"/>
        <end position="45"/>
    </location>
</feature>
<accession>A0ABZ3II32</accession>
<gene>
    <name evidence="2" type="ORF">SPSIL_013890</name>
</gene>
<proteinExistence type="predicted"/>
<organism evidence="2 3">
    <name type="scientific">Sporomusa silvacetica DSM 10669</name>
    <dbReference type="NCBI Taxonomy" id="1123289"/>
    <lineage>
        <taxon>Bacteria</taxon>
        <taxon>Bacillati</taxon>
        <taxon>Bacillota</taxon>
        <taxon>Negativicutes</taxon>
        <taxon>Selenomonadales</taxon>
        <taxon>Sporomusaceae</taxon>
        <taxon>Sporomusa</taxon>
    </lineage>
</organism>
<feature type="transmembrane region" description="Helical" evidence="1">
    <location>
        <begin position="116"/>
        <end position="135"/>
    </location>
</feature>
<name>A0ABZ3II32_9FIRM</name>
<feature type="transmembrane region" description="Helical" evidence="1">
    <location>
        <begin position="54"/>
        <end position="74"/>
    </location>
</feature>